<evidence type="ECO:0000313" key="2">
    <source>
        <dbReference type="EMBL" id="CAB4152705.1"/>
    </source>
</evidence>
<feature type="compositionally biased region" description="Basic and acidic residues" evidence="1">
    <location>
        <begin position="229"/>
        <end position="249"/>
    </location>
</feature>
<name>A0A6J5MZK3_9CAUD</name>
<feature type="region of interest" description="Disordered" evidence="1">
    <location>
        <begin position="229"/>
        <end position="250"/>
    </location>
</feature>
<sequence length="298" mass="34711">MLPVEIKELAVKVSANKQAEVQTVLQQIFTGTDDWEKQVDAIEVKDIYDKMSIELAEVARKNLKQARLSAEKIFDAKREEVQILKAEFDVEDKLWLKAKQVMQITFKAIEEKAEWKANFVKRFEAEQKELRTQKRINEVSKYAEINRIEFENMGDESFDTFLSGLKSTYEAKIEAERKAEEERIAKAKIEAEAIEQQRLENLRLKAEAKEREEAKAKLEAELKEKKDAEIKAENERKQAEAKEKAEAEKAASAPIKEQLKIWVDNFSLAETNIKNEKTILIREKFEAFKKWAKNEINI</sequence>
<evidence type="ECO:0000256" key="1">
    <source>
        <dbReference type="SAM" id="MobiDB-lite"/>
    </source>
</evidence>
<protein>
    <submittedName>
        <fullName evidence="2">Uncharacterized protein</fullName>
    </submittedName>
</protein>
<accession>A0A6J5MZK3</accession>
<proteinExistence type="predicted"/>
<dbReference type="EMBL" id="LR796584">
    <property type="protein sequence ID" value="CAB4152705.1"/>
    <property type="molecule type" value="Genomic_DNA"/>
</dbReference>
<gene>
    <name evidence="2" type="ORF">UFOVP615_26</name>
</gene>
<organism evidence="2">
    <name type="scientific">uncultured Caudovirales phage</name>
    <dbReference type="NCBI Taxonomy" id="2100421"/>
    <lineage>
        <taxon>Viruses</taxon>
        <taxon>Duplodnaviria</taxon>
        <taxon>Heunggongvirae</taxon>
        <taxon>Uroviricota</taxon>
        <taxon>Caudoviricetes</taxon>
        <taxon>Peduoviridae</taxon>
        <taxon>Maltschvirus</taxon>
        <taxon>Maltschvirus maltsch</taxon>
    </lineage>
</organism>
<reference evidence="2" key="1">
    <citation type="submission" date="2020-04" db="EMBL/GenBank/DDBJ databases">
        <authorList>
            <person name="Chiriac C."/>
            <person name="Salcher M."/>
            <person name="Ghai R."/>
            <person name="Kavagutti S V."/>
        </authorList>
    </citation>
    <scope>NUCLEOTIDE SEQUENCE</scope>
</reference>